<comment type="caution">
    <text evidence="3">The sequence shown here is derived from an EMBL/GenBank/DDBJ whole genome shotgun (WGS) entry which is preliminary data.</text>
</comment>
<keyword evidence="2" id="KW-0472">Membrane</keyword>
<dbReference type="Proteomes" id="UP000541033">
    <property type="component" value="Unassembled WGS sequence"/>
</dbReference>
<proteinExistence type="predicted"/>
<reference evidence="3 4" key="1">
    <citation type="submission" date="2020-02" db="EMBL/GenBank/DDBJ databases">
        <title>Sequencing the genomes of 1000 actinobacteria strains.</title>
        <authorList>
            <person name="Klenk H.-P."/>
        </authorList>
    </citation>
    <scope>NUCLEOTIDE SEQUENCE [LARGE SCALE GENOMIC DNA]</scope>
    <source>
        <strain evidence="3 4">DSM 27960</strain>
    </source>
</reference>
<gene>
    <name evidence="3" type="ORF">FHX76_002635</name>
</gene>
<organism evidence="3 4">
    <name type="scientific">Lysinibacter cavernae</name>
    <dbReference type="NCBI Taxonomy" id="1640652"/>
    <lineage>
        <taxon>Bacteria</taxon>
        <taxon>Bacillati</taxon>
        <taxon>Actinomycetota</taxon>
        <taxon>Actinomycetes</taxon>
        <taxon>Micrococcales</taxon>
        <taxon>Microbacteriaceae</taxon>
        <taxon>Lysinibacter</taxon>
    </lineage>
</organism>
<keyword evidence="2" id="KW-0812">Transmembrane</keyword>
<keyword evidence="4" id="KW-1185">Reference proteome</keyword>
<dbReference type="EMBL" id="JAAMOX010000002">
    <property type="protein sequence ID" value="NIH54739.1"/>
    <property type="molecule type" value="Genomic_DNA"/>
</dbReference>
<name>A0A7X5R340_9MICO</name>
<feature type="transmembrane region" description="Helical" evidence="2">
    <location>
        <begin position="42"/>
        <end position="63"/>
    </location>
</feature>
<feature type="region of interest" description="Disordered" evidence="1">
    <location>
        <begin position="76"/>
        <end position="155"/>
    </location>
</feature>
<accession>A0A7X5R340</accession>
<evidence type="ECO:0000313" key="3">
    <source>
        <dbReference type="EMBL" id="NIH54739.1"/>
    </source>
</evidence>
<feature type="transmembrane region" description="Helical" evidence="2">
    <location>
        <begin position="12"/>
        <end position="36"/>
    </location>
</feature>
<evidence type="ECO:0000313" key="4">
    <source>
        <dbReference type="Proteomes" id="UP000541033"/>
    </source>
</evidence>
<sequence>MASKVSGIARLTLTTVVVALAAVGVAVLAVFTTVFIFKLFLIGVALFLLLIAGGMIGATVIGLRLKRMMQNEAPIVGEWHEGGAGQGSGQSSAGQASEPPQIFERGTPVSGPIIDARHDDGPARATPSGPSAPIIGTWHDASPADDGDDRDARDA</sequence>
<evidence type="ECO:0000256" key="1">
    <source>
        <dbReference type="SAM" id="MobiDB-lite"/>
    </source>
</evidence>
<protein>
    <submittedName>
        <fullName evidence="3">Uncharacterized protein</fullName>
    </submittedName>
</protein>
<dbReference type="AlphaFoldDB" id="A0A7X5R340"/>
<dbReference type="RefSeq" id="WP_167151267.1">
    <property type="nucleotide sequence ID" value="NZ_JAAMOX010000002.1"/>
</dbReference>
<evidence type="ECO:0000256" key="2">
    <source>
        <dbReference type="SAM" id="Phobius"/>
    </source>
</evidence>
<keyword evidence="2" id="KW-1133">Transmembrane helix</keyword>